<proteinExistence type="predicted"/>
<evidence type="ECO:0000313" key="4">
    <source>
        <dbReference type="Proteomes" id="UP000198221"/>
    </source>
</evidence>
<dbReference type="GO" id="GO:0005886">
    <property type="term" value="C:plasma membrane"/>
    <property type="evidence" value="ECO:0007669"/>
    <property type="project" value="TreeGrafter"/>
</dbReference>
<sequence length="245" mass="26759">MTGIIVRMWGRFAIINRWCATHHRAVRRLRRAFLAVIVAAVLLTGGTVASVAWIRGGAEGHIFTEAGVPDEPVALVLGTKVEADGTPSPFLTARLEIAQRLFTAGKVRAILVSGDNMHAGYNEPEAMRRWLLDHGLPAEKVVMDYAGFDTYDSCARAKRIFGVDRATVVTQSFHLPRAVALCRHLGIEANGVGDDTARRYAQRWRASSTREYGACVKAAVDVLSGRDPVHLGRRETGVDDALRDG</sequence>
<feature type="domain" description="DUF218" evidence="2">
    <location>
        <begin position="73"/>
        <end position="189"/>
    </location>
</feature>
<keyword evidence="1" id="KW-1133">Transmembrane helix</keyword>
<gene>
    <name evidence="3" type="ORF">GA0070613_2768</name>
</gene>
<name>A0A1C5IF98_9ACTN</name>
<protein>
    <submittedName>
        <fullName evidence="3">Protein SanA, affects membrane permeability for vancomycin</fullName>
    </submittedName>
</protein>
<dbReference type="PANTHER" id="PTHR30336:SF6">
    <property type="entry name" value="INTEGRAL MEMBRANE PROTEIN"/>
    <property type="match status" value="1"/>
</dbReference>
<organism evidence="3 4">
    <name type="scientific">Micromonospora inositola</name>
    <dbReference type="NCBI Taxonomy" id="47865"/>
    <lineage>
        <taxon>Bacteria</taxon>
        <taxon>Bacillati</taxon>
        <taxon>Actinomycetota</taxon>
        <taxon>Actinomycetes</taxon>
        <taxon>Micromonosporales</taxon>
        <taxon>Micromonosporaceae</taxon>
        <taxon>Micromonospora</taxon>
    </lineage>
</organism>
<dbReference type="PANTHER" id="PTHR30336">
    <property type="entry name" value="INNER MEMBRANE PROTEIN, PROBABLE PERMEASE"/>
    <property type="match status" value="1"/>
</dbReference>
<dbReference type="Pfam" id="PF02698">
    <property type="entry name" value="DUF218"/>
    <property type="match status" value="1"/>
</dbReference>
<reference evidence="4" key="1">
    <citation type="submission" date="2016-06" db="EMBL/GenBank/DDBJ databases">
        <authorList>
            <person name="Varghese N."/>
            <person name="Submissions Spin"/>
        </authorList>
    </citation>
    <scope>NUCLEOTIDE SEQUENCE [LARGE SCALE GENOMIC DNA]</scope>
    <source>
        <strain evidence="4">DSM 43819</strain>
    </source>
</reference>
<dbReference type="CDD" id="cd06259">
    <property type="entry name" value="YdcF-like"/>
    <property type="match status" value="1"/>
</dbReference>
<keyword evidence="4" id="KW-1185">Reference proteome</keyword>
<keyword evidence="1" id="KW-0472">Membrane</keyword>
<dbReference type="InterPro" id="IPR003848">
    <property type="entry name" value="DUF218"/>
</dbReference>
<dbReference type="Proteomes" id="UP000198221">
    <property type="component" value="Chromosome I"/>
</dbReference>
<accession>A0A1C5IF98</accession>
<feature type="transmembrane region" description="Helical" evidence="1">
    <location>
        <begin position="32"/>
        <end position="54"/>
    </location>
</feature>
<evidence type="ECO:0000259" key="2">
    <source>
        <dbReference type="Pfam" id="PF02698"/>
    </source>
</evidence>
<keyword evidence="1" id="KW-0812">Transmembrane</keyword>
<dbReference type="EMBL" id="LT607754">
    <property type="protein sequence ID" value="SCG57102.1"/>
    <property type="molecule type" value="Genomic_DNA"/>
</dbReference>
<evidence type="ECO:0000256" key="1">
    <source>
        <dbReference type="SAM" id="Phobius"/>
    </source>
</evidence>
<evidence type="ECO:0000313" key="3">
    <source>
        <dbReference type="EMBL" id="SCG57102.1"/>
    </source>
</evidence>
<dbReference type="InterPro" id="IPR051599">
    <property type="entry name" value="Cell_Envelope_Assoc"/>
</dbReference>
<dbReference type="AlphaFoldDB" id="A0A1C5IF98"/>